<evidence type="ECO:0000259" key="2">
    <source>
        <dbReference type="Pfam" id="PF16585"/>
    </source>
</evidence>
<evidence type="ECO:0000313" key="4">
    <source>
        <dbReference type="Proteomes" id="UP001205603"/>
    </source>
</evidence>
<organism evidence="3 4">
    <name type="scientific">Coprobacter tertius</name>
    <dbReference type="NCBI Taxonomy" id="2944915"/>
    <lineage>
        <taxon>Bacteria</taxon>
        <taxon>Pseudomonadati</taxon>
        <taxon>Bacteroidota</taxon>
        <taxon>Bacteroidia</taxon>
        <taxon>Bacteroidales</taxon>
        <taxon>Barnesiellaceae</taxon>
        <taxon>Coprobacter</taxon>
    </lineage>
</organism>
<feature type="domain" description="Lipocalin-like" evidence="2">
    <location>
        <begin position="13"/>
        <end position="140"/>
    </location>
</feature>
<proteinExistence type="predicted"/>
<dbReference type="InterPro" id="IPR024311">
    <property type="entry name" value="Lipocalin-like"/>
</dbReference>
<dbReference type="Proteomes" id="UP001205603">
    <property type="component" value="Unassembled WGS sequence"/>
</dbReference>
<dbReference type="RefSeq" id="WP_255028144.1">
    <property type="nucleotide sequence ID" value="NZ_JANDHW010000014.1"/>
</dbReference>
<keyword evidence="4" id="KW-1185">Reference proteome</keyword>
<keyword evidence="1" id="KW-0732">Signal</keyword>
<evidence type="ECO:0000313" key="3">
    <source>
        <dbReference type="EMBL" id="MCP9612787.1"/>
    </source>
</evidence>
<gene>
    <name evidence="3" type="ORF">NMU02_11860</name>
</gene>
<dbReference type="EMBL" id="JANDHW010000014">
    <property type="protein sequence ID" value="MCP9612787.1"/>
    <property type="molecule type" value="Genomic_DNA"/>
</dbReference>
<protein>
    <submittedName>
        <fullName evidence="3">Lipocalin-like domain-containing protein</fullName>
    </submittedName>
</protein>
<sequence length="140" mass="16282">MKKIILLFVLPLLTTSCYKAFVNGKLDGMWQLTSIDTLHYDNTITTDYEIKNEQVFYSVQIHLLSLRGGKGPYILGRFKHEKDSLFLYDLRLGQGESPCKLQDVKNFGLDCLEPRFGIKKLTHKEMILRSDSLTLNFRKY</sequence>
<dbReference type="Pfam" id="PF16585">
    <property type="entry name" value="Lipocalin_8"/>
    <property type="match status" value="1"/>
</dbReference>
<feature type="signal peptide" evidence="1">
    <location>
        <begin position="1"/>
        <end position="20"/>
    </location>
</feature>
<evidence type="ECO:0000256" key="1">
    <source>
        <dbReference type="SAM" id="SignalP"/>
    </source>
</evidence>
<feature type="chain" id="PRO_5047214872" evidence="1">
    <location>
        <begin position="21"/>
        <end position="140"/>
    </location>
</feature>
<name>A0ABT1MJJ9_9BACT</name>
<reference evidence="3 4" key="1">
    <citation type="submission" date="2022-07" db="EMBL/GenBank/DDBJ databases">
        <title>Fecal culturing of patients with breast cancer.</title>
        <authorList>
            <person name="Teng N.M.Y."/>
            <person name="Kiu R."/>
            <person name="Evans R."/>
            <person name="Baker D.J."/>
            <person name="Zenner C."/>
            <person name="Robinson S.D."/>
            <person name="Hall L.J."/>
        </authorList>
    </citation>
    <scope>NUCLEOTIDE SEQUENCE [LARGE SCALE GENOMIC DNA]</scope>
    <source>
        <strain evidence="3 4">LH1063</strain>
    </source>
</reference>
<dbReference type="PROSITE" id="PS51257">
    <property type="entry name" value="PROKAR_LIPOPROTEIN"/>
    <property type="match status" value="1"/>
</dbReference>
<accession>A0ABT1MJJ9</accession>
<dbReference type="Gene3D" id="2.40.128.280">
    <property type="match status" value="1"/>
</dbReference>
<comment type="caution">
    <text evidence="3">The sequence shown here is derived from an EMBL/GenBank/DDBJ whole genome shotgun (WGS) entry which is preliminary data.</text>
</comment>